<dbReference type="InterPro" id="IPR003661">
    <property type="entry name" value="HisK_dim/P_dom"/>
</dbReference>
<evidence type="ECO:0000256" key="9">
    <source>
        <dbReference type="SAM" id="Phobius"/>
    </source>
</evidence>
<dbReference type="Gene3D" id="3.30.450.20">
    <property type="entry name" value="PAS domain"/>
    <property type="match status" value="1"/>
</dbReference>
<feature type="domain" description="Histidine kinase" evidence="10">
    <location>
        <begin position="325"/>
        <end position="534"/>
    </location>
</feature>
<dbReference type="Gene3D" id="1.10.287.130">
    <property type="match status" value="1"/>
</dbReference>
<keyword evidence="8" id="KW-0902">Two-component regulatory system</keyword>
<feature type="transmembrane region" description="Helical" evidence="9">
    <location>
        <begin position="115"/>
        <end position="131"/>
    </location>
</feature>
<dbReference type="EMBL" id="VBOS01000266">
    <property type="protein sequence ID" value="TMQ54510.1"/>
    <property type="molecule type" value="Genomic_DNA"/>
</dbReference>
<dbReference type="PROSITE" id="PS50109">
    <property type="entry name" value="HIS_KIN"/>
    <property type="match status" value="1"/>
</dbReference>
<feature type="domain" description="PAS" evidence="11">
    <location>
        <begin position="195"/>
        <end position="257"/>
    </location>
</feature>
<dbReference type="SUPFAM" id="SSF55874">
    <property type="entry name" value="ATPase domain of HSP90 chaperone/DNA topoisomerase II/histidine kinase"/>
    <property type="match status" value="1"/>
</dbReference>
<dbReference type="Proteomes" id="UP000317716">
    <property type="component" value="Unassembled WGS sequence"/>
</dbReference>
<dbReference type="InterPro" id="IPR003594">
    <property type="entry name" value="HATPase_dom"/>
</dbReference>
<gene>
    <name evidence="13" type="ORF">E6K72_07725</name>
</gene>
<dbReference type="InterPro" id="IPR000014">
    <property type="entry name" value="PAS"/>
</dbReference>
<dbReference type="PROSITE" id="PS50113">
    <property type="entry name" value="PAC"/>
    <property type="match status" value="1"/>
</dbReference>
<dbReference type="Pfam" id="PF02518">
    <property type="entry name" value="HATPase_c"/>
    <property type="match status" value="1"/>
</dbReference>
<reference evidence="13 14" key="1">
    <citation type="journal article" date="2019" name="Nat. Microbiol.">
        <title>Mediterranean grassland soil C-N compound turnover is dependent on rainfall and depth, and is mediated by genomically divergent microorganisms.</title>
        <authorList>
            <person name="Diamond S."/>
            <person name="Andeer P.F."/>
            <person name="Li Z."/>
            <person name="Crits-Christoph A."/>
            <person name="Burstein D."/>
            <person name="Anantharaman K."/>
            <person name="Lane K.R."/>
            <person name="Thomas B.C."/>
            <person name="Pan C."/>
            <person name="Northen T.R."/>
            <person name="Banfield J.F."/>
        </authorList>
    </citation>
    <scope>NUCLEOTIDE SEQUENCE [LARGE SCALE GENOMIC DNA]</scope>
    <source>
        <strain evidence="13">WS_2</strain>
    </source>
</reference>
<dbReference type="InterPro" id="IPR036890">
    <property type="entry name" value="HATPase_C_sf"/>
</dbReference>
<evidence type="ECO:0000259" key="11">
    <source>
        <dbReference type="PROSITE" id="PS50112"/>
    </source>
</evidence>
<evidence type="ECO:0000256" key="7">
    <source>
        <dbReference type="ARBA" id="ARBA00022840"/>
    </source>
</evidence>
<comment type="catalytic activity">
    <reaction evidence="1">
        <text>ATP + protein L-histidine = ADP + protein N-phospho-L-histidine.</text>
        <dbReference type="EC" id="2.7.13.3"/>
    </reaction>
</comment>
<keyword evidence="4" id="KW-0808">Transferase</keyword>
<dbReference type="PANTHER" id="PTHR43065">
    <property type="entry name" value="SENSOR HISTIDINE KINASE"/>
    <property type="match status" value="1"/>
</dbReference>
<dbReference type="SUPFAM" id="SSF55785">
    <property type="entry name" value="PYP-like sensor domain (PAS domain)"/>
    <property type="match status" value="1"/>
</dbReference>
<keyword evidence="5" id="KW-0547">Nucleotide-binding</keyword>
<dbReference type="CDD" id="cd00082">
    <property type="entry name" value="HisKA"/>
    <property type="match status" value="1"/>
</dbReference>
<comment type="caution">
    <text evidence="13">The sequence shown here is derived from an EMBL/GenBank/DDBJ whole genome shotgun (WGS) entry which is preliminary data.</text>
</comment>
<keyword evidence="9" id="KW-0812">Transmembrane</keyword>
<keyword evidence="7" id="KW-0067">ATP-binding</keyword>
<dbReference type="Pfam" id="PF00989">
    <property type="entry name" value="PAS"/>
    <property type="match status" value="1"/>
</dbReference>
<dbReference type="CDD" id="cd00130">
    <property type="entry name" value="PAS"/>
    <property type="match status" value="1"/>
</dbReference>
<dbReference type="SMART" id="SM00091">
    <property type="entry name" value="PAS"/>
    <property type="match status" value="1"/>
</dbReference>
<keyword evidence="3" id="KW-0597">Phosphoprotein</keyword>
<dbReference type="InterPro" id="IPR004358">
    <property type="entry name" value="Sig_transdc_His_kin-like_C"/>
</dbReference>
<dbReference type="PROSITE" id="PS50112">
    <property type="entry name" value="PAS"/>
    <property type="match status" value="1"/>
</dbReference>
<keyword evidence="9" id="KW-0472">Membrane</keyword>
<evidence type="ECO:0000259" key="10">
    <source>
        <dbReference type="PROSITE" id="PS50109"/>
    </source>
</evidence>
<evidence type="ECO:0000259" key="12">
    <source>
        <dbReference type="PROSITE" id="PS50113"/>
    </source>
</evidence>
<dbReference type="Gene3D" id="3.30.565.10">
    <property type="entry name" value="Histidine kinase-like ATPase, C-terminal domain"/>
    <property type="match status" value="1"/>
</dbReference>
<evidence type="ECO:0000256" key="1">
    <source>
        <dbReference type="ARBA" id="ARBA00000085"/>
    </source>
</evidence>
<evidence type="ECO:0000256" key="4">
    <source>
        <dbReference type="ARBA" id="ARBA00022679"/>
    </source>
</evidence>
<dbReference type="Pfam" id="PF00512">
    <property type="entry name" value="HisKA"/>
    <property type="match status" value="1"/>
</dbReference>
<proteinExistence type="predicted"/>
<keyword evidence="9" id="KW-1133">Transmembrane helix</keyword>
<dbReference type="GO" id="GO:0006355">
    <property type="term" value="P:regulation of DNA-templated transcription"/>
    <property type="evidence" value="ECO:0007669"/>
    <property type="project" value="InterPro"/>
</dbReference>
<feature type="transmembrane region" description="Helical" evidence="9">
    <location>
        <begin position="151"/>
        <end position="168"/>
    </location>
</feature>
<dbReference type="InterPro" id="IPR013767">
    <property type="entry name" value="PAS_fold"/>
</dbReference>
<feature type="transmembrane region" description="Helical" evidence="9">
    <location>
        <begin position="36"/>
        <end position="57"/>
    </location>
</feature>
<evidence type="ECO:0000313" key="13">
    <source>
        <dbReference type="EMBL" id="TMQ54510.1"/>
    </source>
</evidence>
<evidence type="ECO:0000256" key="5">
    <source>
        <dbReference type="ARBA" id="ARBA00022741"/>
    </source>
</evidence>
<evidence type="ECO:0000256" key="6">
    <source>
        <dbReference type="ARBA" id="ARBA00022777"/>
    </source>
</evidence>
<dbReference type="GO" id="GO:0000155">
    <property type="term" value="F:phosphorelay sensor kinase activity"/>
    <property type="evidence" value="ECO:0007669"/>
    <property type="project" value="InterPro"/>
</dbReference>
<protein>
    <recommendedName>
        <fullName evidence="2">histidine kinase</fullName>
        <ecNumber evidence="2">2.7.13.3</ecNumber>
    </recommendedName>
</protein>
<evidence type="ECO:0000256" key="3">
    <source>
        <dbReference type="ARBA" id="ARBA00022553"/>
    </source>
</evidence>
<dbReference type="SMART" id="SM00388">
    <property type="entry name" value="HisKA"/>
    <property type="match status" value="1"/>
</dbReference>
<organism evidence="13 14">
    <name type="scientific">Eiseniibacteriota bacterium</name>
    <dbReference type="NCBI Taxonomy" id="2212470"/>
    <lineage>
        <taxon>Bacteria</taxon>
        <taxon>Candidatus Eiseniibacteriota</taxon>
    </lineage>
</organism>
<dbReference type="InterPro" id="IPR036097">
    <property type="entry name" value="HisK_dim/P_sf"/>
</dbReference>
<evidence type="ECO:0000313" key="14">
    <source>
        <dbReference type="Proteomes" id="UP000317716"/>
    </source>
</evidence>
<dbReference type="PANTHER" id="PTHR43065:SF10">
    <property type="entry name" value="PEROXIDE STRESS-ACTIVATED HISTIDINE KINASE MAK3"/>
    <property type="match status" value="1"/>
</dbReference>
<feature type="domain" description="PAC" evidence="12">
    <location>
        <begin position="261"/>
        <end position="312"/>
    </location>
</feature>
<dbReference type="NCBIfam" id="TIGR00229">
    <property type="entry name" value="sensory_box"/>
    <property type="match status" value="1"/>
</dbReference>
<accession>A0A538SSZ8</accession>
<dbReference type="InterPro" id="IPR005467">
    <property type="entry name" value="His_kinase_dom"/>
</dbReference>
<feature type="transmembrane region" description="Helical" evidence="9">
    <location>
        <begin position="92"/>
        <end position="108"/>
    </location>
</feature>
<dbReference type="AlphaFoldDB" id="A0A538SSZ8"/>
<dbReference type="InterPro" id="IPR000700">
    <property type="entry name" value="PAS-assoc_C"/>
</dbReference>
<dbReference type="GO" id="GO:0005524">
    <property type="term" value="F:ATP binding"/>
    <property type="evidence" value="ECO:0007669"/>
    <property type="project" value="UniProtKB-KW"/>
</dbReference>
<dbReference type="SMART" id="SM00387">
    <property type="entry name" value="HATPase_c"/>
    <property type="match status" value="1"/>
</dbReference>
<dbReference type="InterPro" id="IPR035965">
    <property type="entry name" value="PAS-like_dom_sf"/>
</dbReference>
<evidence type="ECO:0000256" key="8">
    <source>
        <dbReference type="ARBA" id="ARBA00023012"/>
    </source>
</evidence>
<dbReference type="PRINTS" id="PR00344">
    <property type="entry name" value="BCTRLSENSOR"/>
</dbReference>
<dbReference type="SUPFAM" id="SSF47384">
    <property type="entry name" value="Homodimeric domain of signal transducing histidine kinase"/>
    <property type="match status" value="1"/>
</dbReference>
<dbReference type="EC" id="2.7.13.3" evidence="2"/>
<evidence type="ECO:0000256" key="2">
    <source>
        <dbReference type="ARBA" id="ARBA00012438"/>
    </source>
</evidence>
<sequence length="541" mass="58570">MLPRWEGLRALIWARLLVATLALPIGVLLRPDATEGAWWVLWWSLLAVGVLSAVFWLGTRLQRAIRFQTYVQLSSDILVVSGLSALTGGRASQFVLFFALVVIAGGLVGRMAGGLYAALGACGAFLALPWIGRWLGASAGNALEGTLPRPALLLAFLAVVGVLAGILGERVQRTREDLERTSRELDRVRVDNDVILRHLATGVLTSSASGNVAYLNPAAEQVLGLNTLEARGRPLAQALPERLRPLRALILDTLARREPRARAEVLLRTASGRPLPVGLSTNVLMHEGVLHGVVAVFQDLTEVREMERRARRNRSLAELGALAAGIAHELRNGLKPISGSVEVLQRELKLEGENGVLMELIATESSRLNRFVTDLLSYARERDLSLESVEINPYLAETCDTLGLDPRCSAGIRVRFEAADAVAHLQVDREQMRQVWLNLAANAMEAMLSGGELAVRWRGAGTGRIVVEFEDEGSGIRAEDLPRVGQPFYTTKESGTGLGLPIAHRIVERHGGKLTLHCPSRRGTIARVDLPEAAAAVAQAA</sequence>
<feature type="transmembrane region" description="Helical" evidence="9">
    <location>
        <begin position="12"/>
        <end position="30"/>
    </location>
</feature>
<name>A0A538SSZ8_UNCEI</name>
<keyword evidence="6" id="KW-0418">Kinase</keyword>